<dbReference type="InParanoid" id="A0A2K1K6B6"/>
<protein>
    <submittedName>
        <fullName evidence="2 3">Uncharacterized protein</fullName>
    </submittedName>
</protein>
<sequence>MLSIVIKEKSRSSISSEAQGQRSASKPNSTKHTASLLRPLCEPRHSVVPVLAADSATDLSFVVQMRESYNCSFLSFLSRVSSTLTETYLPHTVPRPFSETLGASTLRIARICARAHAVSLFCCTPVT</sequence>
<reference evidence="3" key="3">
    <citation type="submission" date="2020-12" db="UniProtKB">
        <authorList>
            <consortium name="EnsemblPlants"/>
        </authorList>
    </citation>
    <scope>IDENTIFICATION</scope>
</reference>
<evidence type="ECO:0000313" key="2">
    <source>
        <dbReference type="EMBL" id="PNR49318.1"/>
    </source>
</evidence>
<name>A0A2K1K6B6_PHYPA</name>
<dbReference type="Gramene" id="Pp3c8_6180V3.1">
    <property type="protein sequence ID" value="PAC:32966327.CDS.1"/>
    <property type="gene ID" value="Pp3c8_6180"/>
</dbReference>
<keyword evidence="4" id="KW-1185">Reference proteome</keyword>
<evidence type="ECO:0000313" key="3">
    <source>
        <dbReference type="EnsemblPlants" id="PAC:32966327.CDS.1"/>
    </source>
</evidence>
<dbReference type="PaxDb" id="3218-PP1S8_42V6.1"/>
<feature type="region of interest" description="Disordered" evidence="1">
    <location>
        <begin position="1"/>
        <end position="35"/>
    </location>
</feature>
<dbReference type="EnsemblPlants" id="Pp3c8_6180V3.1">
    <property type="protein sequence ID" value="PAC:32966327.CDS.1"/>
    <property type="gene ID" value="Pp3c8_6180"/>
</dbReference>
<reference evidence="2 4" key="1">
    <citation type="journal article" date="2008" name="Science">
        <title>The Physcomitrella genome reveals evolutionary insights into the conquest of land by plants.</title>
        <authorList>
            <person name="Rensing S."/>
            <person name="Lang D."/>
            <person name="Zimmer A."/>
            <person name="Terry A."/>
            <person name="Salamov A."/>
            <person name="Shapiro H."/>
            <person name="Nishiyama T."/>
            <person name="Perroud P.-F."/>
            <person name="Lindquist E."/>
            <person name="Kamisugi Y."/>
            <person name="Tanahashi T."/>
            <person name="Sakakibara K."/>
            <person name="Fujita T."/>
            <person name="Oishi K."/>
            <person name="Shin-I T."/>
            <person name="Kuroki Y."/>
            <person name="Toyoda A."/>
            <person name="Suzuki Y."/>
            <person name="Hashimoto A."/>
            <person name="Yamaguchi K."/>
            <person name="Sugano A."/>
            <person name="Kohara Y."/>
            <person name="Fujiyama A."/>
            <person name="Anterola A."/>
            <person name="Aoki S."/>
            <person name="Ashton N."/>
            <person name="Barbazuk W.B."/>
            <person name="Barker E."/>
            <person name="Bennetzen J."/>
            <person name="Bezanilla M."/>
            <person name="Blankenship R."/>
            <person name="Cho S.H."/>
            <person name="Dutcher S."/>
            <person name="Estelle M."/>
            <person name="Fawcett J.A."/>
            <person name="Gundlach H."/>
            <person name="Hanada K."/>
            <person name="Heyl A."/>
            <person name="Hicks K.A."/>
            <person name="Hugh J."/>
            <person name="Lohr M."/>
            <person name="Mayer K."/>
            <person name="Melkozernov A."/>
            <person name="Murata T."/>
            <person name="Nelson D."/>
            <person name="Pils B."/>
            <person name="Prigge M."/>
            <person name="Reiss B."/>
            <person name="Renner T."/>
            <person name="Rombauts S."/>
            <person name="Rushton P."/>
            <person name="Sanderfoot A."/>
            <person name="Schween G."/>
            <person name="Shiu S.-H."/>
            <person name="Stueber K."/>
            <person name="Theodoulou F.L."/>
            <person name="Tu H."/>
            <person name="Van de Peer Y."/>
            <person name="Verrier P.J."/>
            <person name="Waters E."/>
            <person name="Wood A."/>
            <person name="Yang L."/>
            <person name="Cove D."/>
            <person name="Cuming A."/>
            <person name="Hasebe M."/>
            <person name="Lucas S."/>
            <person name="Mishler D.B."/>
            <person name="Reski R."/>
            <person name="Grigoriev I."/>
            <person name="Quatrano R.S."/>
            <person name="Boore J.L."/>
        </authorList>
    </citation>
    <scope>NUCLEOTIDE SEQUENCE [LARGE SCALE GENOMIC DNA]</scope>
    <source>
        <strain evidence="3 4">cv. Gransden 2004</strain>
    </source>
</reference>
<dbReference type="Gramene" id="Pp3c8_6180V3.2">
    <property type="protein sequence ID" value="PAC:32966328.CDS.1"/>
    <property type="gene ID" value="Pp3c8_6180"/>
</dbReference>
<evidence type="ECO:0000256" key="1">
    <source>
        <dbReference type="SAM" id="MobiDB-lite"/>
    </source>
</evidence>
<reference evidence="2 4" key="2">
    <citation type="journal article" date="2018" name="Plant J.">
        <title>The Physcomitrella patens chromosome-scale assembly reveals moss genome structure and evolution.</title>
        <authorList>
            <person name="Lang D."/>
            <person name="Ullrich K.K."/>
            <person name="Murat F."/>
            <person name="Fuchs J."/>
            <person name="Jenkins J."/>
            <person name="Haas F.B."/>
            <person name="Piednoel M."/>
            <person name="Gundlach H."/>
            <person name="Van Bel M."/>
            <person name="Meyberg R."/>
            <person name="Vives C."/>
            <person name="Morata J."/>
            <person name="Symeonidi A."/>
            <person name="Hiss M."/>
            <person name="Muchero W."/>
            <person name="Kamisugi Y."/>
            <person name="Saleh O."/>
            <person name="Blanc G."/>
            <person name="Decker E.L."/>
            <person name="van Gessel N."/>
            <person name="Grimwood J."/>
            <person name="Hayes R.D."/>
            <person name="Graham S.W."/>
            <person name="Gunter L.E."/>
            <person name="McDaniel S.F."/>
            <person name="Hoernstein S.N.W."/>
            <person name="Larsson A."/>
            <person name="Li F.W."/>
            <person name="Perroud P.F."/>
            <person name="Phillips J."/>
            <person name="Ranjan P."/>
            <person name="Rokshar D.S."/>
            <person name="Rothfels C.J."/>
            <person name="Schneider L."/>
            <person name="Shu S."/>
            <person name="Stevenson D.W."/>
            <person name="Thummler F."/>
            <person name="Tillich M."/>
            <person name="Villarreal Aguilar J.C."/>
            <person name="Widiez T."/>
            <person name="Wong G.K."/>
            <person name="Wymore A."/>
            <person name="Zhang Y."/>
            <person name="Zimmer A.D."/>
            <person name="Quatrano R.S."/>
            <person name="Mayer K.F.X."/>
            <person name="Goodstein D."/>
            <person name="Casacuberta J.M."/>
            <person name="Vandepoele K."/>
            <person name="Reski R."/>
            <person name="Cuming A.C."/>
            <person name="Tuskan G.A."/>
            <person name="Maumus F."/>
            <person name="Salse J."/>
            <person name="Schmutz J."/>
            <person name="Rensing S.A."/>
        </authorList>
    </citation>
    <scope>NUCLEOTIDE SEQUENCE [LARGE SCALE GENOMIC DNA]</scope>
    <source>
        <strain evidence="3 4">cv. Gransden 2004</strain>
    </source>
</reference>
<dbReference type="EnsemblPlants" id="Pp3c8_6180V3.2">
    <property type="protein sequence ID" value="PAC:32966328.CDS.1"/>
    <property type="gene ID" value="Pp3c8_6180"/>
</dbReference>
<evidence type="ECO:0000313" key="4">
    <source>
        <dbReference type="Proteomes" id="UP000006727"/>
    </source>
</evidence>
<dbReference type="EMBL" id="ABEU02000008">
    <property type="protein sequence ID" value="PNR49318.1"/>
    <property type="molecule type" value="Genomic_DNA"/>
</dbReference>
<feature type="compositionally biased region" description="Polar residues" evidence="1">
    <location>
        <begin position="18"/>
        <end position="33"/>
    </location>
</feature>
<dbReference type="AlphaFoldDB" id="A0A2K1K6B6"/>
<accession>A0A2K1K6B6</accession>
<gene>
    <name evidence="2" type="ORF">PHYPA_011214</name>
</gene>
<dbReference type="Proteomes" id="UP000006727">
    <property type="component" value="Chromosome 8"/>
</dbReference>
<organism evidence="2">
    <name type="scientific">Physcomitrium patens</name>
    <name type="common">Spreading-leaved earth moss</name>
    <name type="synonym">Physcomitrella patens</name>
    <dbReference type="NCBI Taxonomy" id="3218"/>
    <lineage>
        <taxon>Eukaryota</taxon>
        <taxon>Viridiplantae</taxon>
        <taxon>Streptophyta</taxon>
        <taxon>Embryophyta</taxon>
        <taxon>Bryophyta</taxon>
        <taxon>Bryophytina</taxon>
        <taxon>Bryopsida</taxon>
        <taxon>Funariidae</taxon>
        <taxon>Funariales</taxon>
        <taxon>Funariaceae</taxon>
        <taxon>Physcomitrium</taxon>
    </lineage>
</organism>
<proteinExistence type="predicted"/>
<feature type="compositionally biased region" description="Basic and acidic residues" evidence="1">
    <location>
        <begin position="1"/>
        <end position="11"/>
    </location>
</feature>